<organism evidence="13 14">
    <name type="scientific">Bifiguratus adelaidae</name>
    <dbReference type="NCBI Taxonomy" id="1938954"/>
    <lineage>
        <taxon>Eukaryota</taxon>
        <taxon>Fungi</taxon>
        <taxon>Fungi incertae sedis</taxon>
        <taxon>Mucoromycota</taxon>
        <taxon>Mucoromycotina</taxon>
        <taxon>Endogonomycetes</taxon>
        <taxon>Endogonales</taxon>
        <taxon>Endogonales incertae sedis</taxon>
        <taxon>Bifiguratus</taxon>
    </lineage>
</organism>
<dbReference type="PANTHER" id="PTHR46179:SF13">
    <property type="entry name" value="C2H2-TYPE DOMAIN-CONTAINING PROTEIN"/>
    <property type="match status" value="1"/>
</dbReference>
<evidence type="ECO:0000256" key="4">
    <source>
        <dbReference type="ARBA" id="ARBA00022771"/>
    </source>
</evidence>
<keyword evidence="10" id="KW-0175">Coiled coil</keyword>
<accession>A0A261Y0H3</accession>
<dbReference type="Proteomes" id="UP000242875">
    <property type="component" value="Unassembled WGS sequence"/>
</dbReference>
<feature type="domain" description="C2H2-type" evidence="12">
    <location>
        <begin position="219"/>
        <end position="248"/>
    </location>
</feature>
<keyword evidence="14" id="KW-1185">Reference proteome</keyword>
<keyword evidence="3" id="KW-0677">Repeat</keyword>
<dbReference type="GO" id="GO:0006357">
    <property type="term" value="P:regulation of transcription by RNA polymerase II"/>
    <property type="evidence" value="ECO:0007669"/>
    <property type="project" value="TreeGrafter"/>
</dbReference>
<dbReference type="InterPro" id="IPR036236">
    <property type="entry name" value="Znf_C2H2_sf"/>
</dbReference>
<feature type="region of interest" description="Disordered" evidence="11">
    <location>
        <begin position="1"/>
        <end position="64"/>
    </location>
</feature>
<feature type="compositionally biased region" description="Low complexity" evidence="11">
    <location>
        <begin position="44"/>
        <end position="56"/>
    </location>
</feature>
<feature type="domain" description="C2H2-type" evidence="12">
    <location>
        <begin position="307"/>
        <end position="336"/>
    </location>
</feature>
<evidence type="ECO:0000256" key="1">
    <source>
        <dbReference type="ARBA" id="ARBA00004123"/>
    </source>
</evidence>
<feature type="domain" description="C2H2-type" evidence="12">
    <location>
        <begin position="159"/>
        <end position="188"/>
    </location>
</feature>
<comment type="subcellular location">
    <subcellularLocation>
        <location evidence="1">Nucleus</location>
    </subcellularLocation>
</comment>
<evidence type="ECO:0000256" key="9">
    <source>
        <dbReference type="PROSITE-ProRule" id="PRU00042"/>
    </source>
</evidence>
<feature type="domain" description="C2H2-type" evidence="12">
    <location>
        <begin position="189"/>
        <end position="218"/>
    </location>
</feature>
<feature type="coiled-coil region" evidence="10">
    <location>
        <begin position="324"/>
        <end position="351"/>
    </location>
</feature>
<dbReference type="FunFam" id="3.30.160.60:FF:000125">
    <property type="entry name" value="Putative zinc finger protein 143"/>
    <property type="match status" value="2"/>
</dbReference>
<evidence type="ECO:0000256" key="3">
    <source>
        <dbReference type="ARBA" id="ARBA00022737"/>
    </source>
</evidence>
<proteinExistence type="predicted"/>
<keyword evidence="4 9" id="KW-0863">Zinc-finger</keyword>
<evidence type="ECO:0000313" key="13">
    <source>
        <dbReference type="EMBL" id="OZJ04068.1"/>
    </source>
</evidence>
<dbReference type="InterPro" id="IPR051061">
    <property type="entry name" value="Zinc_finger_trans_reg"/>
</dbReference>
<evidence type="ECO:0000256" key="6">
    <source>
        <dbReference type="ARBA" id="ARBA00023015"/>
    </source>
</evidence>
<dbReference type="GO" id="GO:0003712">
    <property type="term" value="F:transcription coregulator activity"/>
    <property type="evidence" value="ECO:0007669"/>
    <property type="project" value="TreeGrafter"/>
</dbReference>
<evidence type="ECO:0000256" key="5">
    <source>
        <dbReference type="ARBA" id="ARBA00022833"/>
    </source>
</evidence>
<evidence type="ECO:0000256" key="8">
    <source>
        <dbReference type="ARBA" id="ARBA00023242"/>
    </source>
</evidence>
<evidence type="ECO:0000313" key="14">
    <source>
        <dbReference type="Proteomes" id="UP000242875"/>
    </source>
</evidence>
<evidence type="ECO:0000256" key="11">
    <source>
        <dbReference type="SAM" id="MobiDB-lite"/>
    </source>
</evidence>
<evidence type="ECO:0000259" key="12">
    <source>
        <dbReference type="PROSITE" id="PS50157"/>
    </source>
</evidence>
<protein>
    <recommendedName>
        <fullName evidence="12">C2H2-type domain-containing protein</fullName>
    </recommendedName>
</protein>
<feature type="domain" description="C2H2-type" evidence="12">
    <location>
        <begin position="129"/>
        <end position="158"/>
    </location>
</feature>
<gene>
    <name evidence="13" type="ORF">BZG36_04660</name>
</gene>
<dbReference type="GO" id="GO:0008270">
    <property type="term" value="F:zinc ion binding"/>
    <property type="evidence" value="ECO:0007669"/>
    <property type="project" value="UniProtKB-KW"/>
</dbReference>
<feature type="domain" description="C2H2-type" evidence="12">
    <location>
        <begin position="276"/>
        <end position="306"/>
    </location>
</feature>
<dbReference type="Pfam" id="PF00096">
    <property type="entry name" value="zf-C2H2"/>
    <property type="match status" value="5"/>
</dbReference>
<dbReference type="PANTHER" id="PTHR46179">
    <property type="entry name" value="ZINC FINGER PROTEIN"/>
    <property type="match status" value="1"/>
</dbReference>
<keyword evidence="6" id="KW-0805">Transcription regulation</keyword>
<feature type="domain" description="C2H2-type" evidence="12">
    <location>
        <begin position="247"/>
        <end position="274"/>
    </location>
</feature>
<dbReference type="Gene3D" id="3.30.160.60">
    <property type="entry name" value="Classic Zinc Finger"/>
    <property type="match status" value="8"/>
</dbReference>
<dbReference type="EMBL" id="MVBO01000055">
    <property type="protein sequence ID" value="OZJ04068.1"/>
    <property type="molecule type" value="Genomic_DNA"/>
</dbReference>
<sequence length="483" mass="56279">MAQRKRRRLGHHRSDHPVHIPTLVDSPDSSSEDESTLTRSTARSSPTLTTISSTSSTRRKHDHPFPYQCPYPGCDKAYKKPCKRAEHERVHTGERPFVCPAPGCTKAYRRSTHLQVHAKTHDAETAKPFQCTRDGCTAKFSTRQHLVRHEKLHEQPKPYKCTWEGCEKAFSKNHQLRKHMCEHTNKKPYPCDHPGCDQSFDVPTKLRKHQQHHSDDIRYQCGEAECTAAFTKWSELQEHVRENHQTHTCEICQRPFKKRAYLTRHLKTHQKDRPEFECWWEGCDKSFSSNKSLNVHVRASHEGIRPFCCDFEQCGKAFAHKHLLIRHKRLHERTDEEIEQAQKRKYKKENTSNVSTLHQLVGSHYGEDGSKRDKPCPHAGCPFVFTRQWDVDRHVLKYHLSHSAPDPLEAENIDDEGTHNVFRDIRRKALNYQPSSQLDHTAQVPILYDASEPTDVVMGDLQDHLNDPNFVEFYTYLDMHGDQ</sequence>
<dbReference type="SMART" id="SM00355">
    <property type="entry name" value="ZnF_C2H2"/>
    <property type="match status" value="10"/>
</dbReference>
<feature type="compositionally biased region" description="Basic residues" evidence="11">
    <location>
        <begin position="1"/>
        <end position="14"/>
    </location>
</feature>
<evidence type="ECO:0000256" key="7">
    <source>
        <dbReference type="ARBA" id="ARBA00023163"/>
    </source>
</evidence>
<keyword evidence="2" id="KW-0479">Metal-binding</keyword>
<dbReference type="PROSITE" id="PS50157">
    <property type="entry name" value="ZINC_FINGER_C2H2_2"/>
    <property type="match status" value="9"/>
</dbReference>
<dbReference type="OrthoDB" id="6365676at2759"/>
<dbReference type="GO" id="GO:0005634">
    <property type="term" value="C:nucleus"/>
    <property type="evidence" value="ECO:0007669"/>
    <property type="project" value="TreeGrafter"/>
</dbReference>
<dbReference type="AlphaFoldDB" id="A0A261Y0H3"/>
<keyword evidence="5" id="KW-0862">Zinc</keyword>
<comment type="caution">
    <text evidence="13">The sequence shown here is derived from an EMBL/GenBank/DDBJ whole genome shotgun (WGS) entry which is preliminary data.</text>
</comment>
<dbReference type="SUPFAM" id="SSF57667">
    <property type="entry name" value="beta-beta-alpha zinc fingers"/>
    <property type="match status" value="6"/>
</dbReference>
<evidence type="ECO:0000256" key="10">
    <source>
        <dbReference type="SAM" id="Coils"/>
    </source>
</evidence>
<evidence type="ECO:0000256" key="2">
    <source>
        <dbReference type="ARBA" id="ARBA00022723"/>
    </source>
</evidence>
<feature type="domain" description="C2H2-type" evidence="12">
    <location>
        <begin position="67"/>
        <end position="96"/>
    </location>
</feature>
<dbReference type="PROSITE" id="PS00028">
    <property type="entry name" value="ZINC_FINGER_C2H2_1"/>
    <property type="match status" value="9"/>
</dbReference>
<dbReference type="InterPro" id="IPR013087">
    <property type="entry name" value="Znf_C2H2_type"/>
</dbReference>
<keyword evidence="7" id="KW-0804">Transcription</keyword>
<keyword evidence="8" id="KW-0539">Nucleus</keyword>
<reference evidence="13 14" key="1">
    <citation type="journal article" date="2017" name="Mycologia">
        <title>Bifiguratus adelaidae, gen. et sp. nov., a new member of Mucoromycotina in endophytic and soil-dwelling habitats.</title>
        <authorList>
            <person name="Torres-Cruz T.J."/>
            <person name="Billingsley Tobias T.L."/>
            <person name="Almatruk M."/>
            <person name="Hesse C."/>
            <person name="Kuske C.R."/>
            <person name="Desiro A."/>
            <person name="Benucci G.M."/>
            <person name="Bonito G."/>
            <person name="Stajich J.E."/>
            <person name="Dunlap C."/>
            <person name="Arnold A.E."/>
            <person name="Porras-Alfaro A."/>
        </authorList>
    </citation>
    <scope>NUCLEOTIDE SEQUENCE [LARGE SCALE GENOMIC DNA]</scope>
    <source>
        <strain evidence="13 14">AZ0501</strain>
    </source>
</reference>
<feature type="domain" description="C2H2-type" evidence="12">
    <location>
        <begin position="97"/>
        <end position="126"/>
    </location>
</feature>
<name>A0A261Y0H3_9FUNG</name>